<dbReference type="AlphaFoldDB" id="A0A3D8Q8Q2"/>
<keyword evidence="2" id="KW-1185">Reference proteome</keyword>
<dbReference type="EMBL" id="PDLN01000022">
    <property type="protein sequence ID" value="RDW57814.1"/>
    <property type="molecule type" value="Genomic_DNA"/>
</dbReference>
<comment type="caution">
    <text evidence="1">The sequence shown here is derived from an EMBL/GenBank/DDBJ whole genome shotgun (WGS) entry which is preliminary data.</text>
</comment>
<evidence type="ECO:0000313" key="2">
    <source>
        <dbReference type="Proteomes" id="UP000256328"/>
    </source>
</evidence>
<reference evidence="1 2" key="1">
    <citation type="journal article" date="2018" name="IMA Fungus">
        <title>IMA Genome-F 9: Draft genome sequence of Annulohypoxylon stygium, Aspergillus mulundensis, Berkeleyomyces basicola (syn. Thielaviopsis basicola), Ceratocystis smalleyi, two Cercospora beticola strains, Coleophoma cylindrospora, Fusarium fracticaudum, Phialophora cf. hyalina, and Morchella septimelata.</title>
        <authorList>
            <person name="Wingfield B.D."/>
            <person name="Bills G.F."/>
            <person name="Dong Y."/>
            <person name="Huang W."/>
            <person name="Nel W.J."/>
            <person name="Swalarsk-Parry B.S."/>
            <person name="Vaghefi N."/>
            <person name="Wilken P.M."/>
            <person name="An Z."/>
            <person name="de Beer Z.W."/>
            <person name="De Vos L."/>
            <person name="Chen L."/>
            <person name="Duong T.A."/>
            <person name="Gao Y."/>
            <person name="Hammerbacher A."/>
            <person name="Kikkert J.R."/>
            <person name="Li Y."/>
            <person name="Li H."/>
            <person name="Li K."/>
            <person name="Li Q."/>
            <person name="Liu X."/>
            <person name="Ma X."/>
            <person name="Naidoo K."/>
            <person name="Pethybridge S.J."/>
            <person name="Sun J."/>
            <person name="Steenkamp E.T."/>
            <person name="van der Nest M.A."/>
            <person name="van Wyk S."/>
            <person name="Wingfield M.J."/>
            <person name="Xiong C."/>
            <person name="Yue Q."/>
            <person name="Zhang X."/>
        </authorList>
    </citation>
    <scope>NUCLEOTIDE SEQUENCE [LARGE SCALE GENOMIC DNA]</scope>
    <source>
        <strain evidence="1 2">BP5796</strain>
    </source>
</reference>
<name>A0A3D8Q8Q2_9HELO</name>
<evidence type="ECO:0000313" key="1">
    <source>
        <dbReference type="EMBL" id="RDW57814.1"/>
    </source>
</evidence>
<accession>A0A3D8Q8Q2</accession>
<sequence length="299" mass="34454">MVTPTVGFHSYVDIAVSIAAVDCNLIAQQRASSESWDDLLGVNTTDKLRLEWENRVESWVNQHKDGHSVPLEKCERFEDLDFSTFFLQHPISAMSLWNVMQGFHALDRVVCGTSKEALESIAEWESMKPFAYINASKVEKRWRSSLQSIKKEIKAGLYSDVYLTRMRDMKSGVDKLEDAWLELQQSFAENFQYEELSGSMLERIKVGIARRFSMFNNYLVIDEESTEESSNEAVDIKESGIVFQWFLERFLLTDITKAFTAQEPMLFKLPSRTNSMQAVKEYGKSTLLIIPRPSWLTPQ</sequence>
<gene>
    <name evidence="1" type="ORF">BP5796_12615</name>
</gene>
<proteinExistence type="predicted"/>
<dbReference type="OrthoDB" id="4733511at2759"/>
<dbReference type="Proteomes" id="UP000256328">
    <property type="component" value="Unassembled WGS sequence"/>
</dbReference>
<protein>
    <submittedName>
        <fullName evidence="1">Uncharacterized protein</fullName>
    </submittedName>
</protein>
<organism evidence="1 2">
    <name type="scientific">Coleophoma crateriformis</name>
    <dbReference type="NCBI Taxonomy" id="565419"/>
    <lineage>
        <taxon>Eukaryota</taxon>
        <taxon>Fungi</taxon>
        <taxon>Dikarya</taxon>
        <taxon>Ascomycota</taxon>
        <taxon>Pezizomycotina</taxon>
        <taxon>Leotiomycetes</taxon>
        <taxon>Helotiales</taxon>
        <taxon>Dermateaceae</taxon>
        <taxon>Coleophoma</taxon>
    </lineage>
</organism>